<comment type="subcellular location">
    <subcellularLocation>
        <location evidence="1">Membrane</location>
    </subcellularLocation>
</comment>
<proteinExistence type="predicted"/>
<keyword evidence="2" id="KW-0472">Membrane</keyword>
<dbReference type="GO" id="GO:0005509">
    <property type="term" value="F:calcium ion binding"/>
    <property type="evidence" value="ECO:0007669"/>
    <property type="project" value="UniProtKB-UniRule"/>
</dbReference>
<keyword evidence="6" id="KW-1185">Reference proteome</keyword>
<evidence type="ECO:0000256" key="4">
    <source>
        <dbReference type="PROSITE-ProRule" id="PRU00043"/>
    </source>
</evidence>
<dbReference type="AlphaFoldDB" id="A0A6J3IWC1"/>
<evidence type="ECO:0000259" key="5">
    <source>
        <dbReference type="PROSITE" id="PS50268"/>
    </source>
</evidence>
<accession>A0A6J3IWC1</accession>
<organism evidence="6 7">
    <name type="scientific">Sapajus apella</name>
    <name type="common">Brown-capped capuchin</name>
    <name type="synonym">Cebus apella</name>
    <dbReference type="NCBI Taxonomy" id="9515"/>
    <lineage>
        <taxon>Eukaryota</taxon>
        <taxon>Metazoa</taxon>
        <taxon>Chordata</taxon>
        <taxon>Craniata</taxon>
        <taxon>Vertebrata</taxon>
        <taxon>Euteleostomi</taxon>
        <taxon>Mammalia</taxon>
        <taxon>Eutheria</taxon>
        <taxon>Euarchontoglires</taxon>
        <taxon>Primates</taxon>
        <taxon>Haplorrhini</taxon>
        <taxon>Platyrrhini</taxon>
        <taxon>Cebidae</taxon>
        <taxon>Cebinae</taxon>
        <taxon>Sapajus</taxon>
    </lineage>
</organism>
<dbReference type="Proteomes" id="UP000504640">
    <property type="component" value="Unplaced"/>
</dbReference>
<dbReference type="GeneID" id="116559471"/>
<keyword evidence="3" id="KW-0325">Glycoprotein</keyword>
<sequence length="123" mass="13749">MITLQLTKVAKNLDYEDPEIIAAGHTYEMMISVFDDLRPSHTVTVTIIVKVAPANDFSPVFKAGHYSFSVPETSGGKRFPESMVLKHAEGNAYHISNEEVNGKKACTFTKYKQIREHYGILDA</sequence>
<evidence type="ECO:0000256" key="1">
    <source>
        <dbReference type="ARBA" id="ARBA00004370"/>
    </source>
</evidence>
<evidence type="ECO:0000313" key="7">
    <source>
        <dbReference type="RefSeq" id="XP_032146284.1"/>
    </source>
</evidence>
<dbReference type="GO" id="GO:0016020">
    <property type="term" value="C:membrane"/>
    <property type="evidence" value="ECO:0007669"/>
    <property type="project" value="UniProtKB-SubCell"/>
</dbReference>
<dbReference type="SUPFAM" id="SSF49313">
    <property type="entry name" value="Cadherin-like"/>
    <property type="match status" value="1"/>
</dbReference>
<dbReference type="PROSITE" id="PS50268">
    <property type="entry name" value="CADHERIN_2"/>
    <property type="match status" value="1"/>
</dbReference>
<evidence type="ECO:0000313" key="6">
    <source>
        <dbReference type="Proteomes" id="UP000504640"/>
    </source>
</evidence>
<name>A0A6J3IWC1_SAPAP</name>
<evidence type="ECO:0000256" key="2">
    <source>
        <dbReference type="ARBA" id="ARBA00023136"/>
    </source>
</evidence>
<dbReference type="Gene3D" id="2.60.40.60">
    <property type="entry name" value="Cadherins"/>
    <property type="match status" value="1"/>
</dbReference>
<keyword evidence="4" id="KW-0106">Calcium</keyword>
<dbReference type="RefSeq" id="XP_032146284.1">
    <property type="nucleotide sequence ID" value="XM_032290393.1"/>
</dbReference>
<dbReference type="InterPro" id="IPR002126">
    <property type="entry name" value="Cadherin-like_dom"/>
</dbReference>
<dbReference type="GO" id="GO:0007156">
    <property type="term" value="P:homophilic cell adhesion via plasma membrane adhesion molecules"/>
    <property type="evidence" value="ECO:0007669"/>
    <property type="project" value="InterPro"/>
</dbReference>
<dbReference type="InterPro" id="IPR015919">
    <property type="entry name" value="Cadherin-like_sf"/>
</dbReference>
<dbReference type="CDD" id="cd11304">
    <property type="entry name" value="Cadherin_repeat"/>
    <property type="match status" value="1"/>
</dbReference>
<reference evidence="7" key="1">
    <citation type="submission" date="2025-08" db="UniProtKB">
        <authorList>
            <consortium name="RefSeq"/>
        </authorList>
    </citation>
    <scope>IDENTIFICATION</scope>
    <source>
        <tissue evidence="7">Blood</tissue>
    </source>
</reference>
<protein>
    <submittedName>
        <fullName evidence="7">Uncharacterized protein LOC116559471 isoform X1</fullName>
    </submittedName>
</protein>
<gene>
    <name evidence="7" type="primary">LOC116559471</name>
</gene>
<evidence type="ECO:0000256" key="3">
    <source>
        <dbReference type="ARBA" id="ARBA00023180"/>
    </source>
</evidence>
<feature type="domain" description="Cadherin" evidence="5">
    <location>
        <begin position="9"/>
        <end position="61"/>
    </location>
</feature>